<feature type="region of interest" description="Disordered" evidence="1">
    <location>
        <begin position="122"/>
        <end position="154"/>
    </location>
</feature>
<gene>
    <name evidence="3" type="ORF">CTI12_AA205170</name>
</gene>
<dbReference type="Proteomes" id="UP000245207">
    <property type="component" value="Unassembled WGS sequence"/>
</dbReference>
<protein>
    <submittedName>
        <fullName evidence="3">Myb/SANT-like domain-containing protein</fullName>
    </submittedName>
</protein>
<dbReference type="STRING" id="35608.A0A2U1NVW8"/>
<feature type="domain" description="Myb/SANT-like" evidence="2">
    <location>
        <begin position="21"/>
        <end position="114"/>
    </location>
</feature>
<feature type="compositionally biased region" description="Basic and acidic residues" evidence="1">
    <location>
        <begin position="122"/>
        <end position="132"/>
    </location>
</feature>
<name>A0A2U1NVW8_ARTAN</name>
<dbReference type="AlphaFoldDB" id="A0A2U1NVW8"/>
<evidence type="ECO:0000313" key="4">
    <source>
        <dbReference type="Proteomes" id="UP000245207"/>
    </source>
</evidence>
<dbReference type="PANTHER" id="PTHR31704:SF37">
    <property type="entry name" value="HEAT SHOCK PROTEIN"/>
    <property type="match status" value="1"/>
</dbReference>
<dbReference type="OrthoDB" id="1732802at2759"/>
<evidence type="ECO:0000313" key="3">
    <source>
        <dbReference type="EMBL" id="PWA77610.1"/>
    </source>
</evidence>
<organism evidence="3 4">
    <name type="scientific">Artemisia annua</name>
    <name type="common">Sweet wormwood</name>
    <dbReference type="NCBI Taxonomy" id="35608"/>
    <lineage>
        <taxon>Eukaryota</taxon>
        <taxon>Viridiplantae</taxon>
        <taxon>Streptophyta</taxon>
        <taxon>Embryophyta</taxon>
        <taxon>Tracheophyta</taxon>
        <taxon>Spermatophyta</taxon>
        <taxon>Magnoliopsida</taxon>
        <taxon>eudicotyledons</taxon>
        <taxon>Gunneridae</taxon>
        <taxon>Pentapetalae</taxon>
        <taxon>asterids</taxon>
        <taxon>campanulids</taxon>
        <taxon>Asterales</taxon>
        <taxon>Asteraceae</taxon>
        <taxon>Asteroideae</taxon>
        <taxon>Anthemideae</taxon>
        <taxon>Artemisiinae</taxon>
        <taxon>Artemisia</taxon>
    </lineage>
</organism>
<accession>A0A2U1NVW8</accession>
<sequence>MVMTLSLQAEGKRKQKNPPLWDNKTHLVFVELCLNEARLGNKPCTHFNKIGYENLIKKLKENTGKNLTYKQIKNHWESMKKDWKLYDRLMRLESGIGWDPIRKIIDASPEWWDEKIKDKDEVKQRSENEDGWQKVTRKQHKFQPGGHYKASNRFNNQQDGRRRFSDFDKVMKDKVISFFFTKFLESWDTCALWKMFSIFENILKGILIGDEKLVINRAKFKKVDGKGVPISGFLPLKYGFRSNHRDSKESASKSLDNNMLWLQQWFENLKLWEDNEEQVTLNGKTNKIRMIEERFNAGFLIPSSSKETEFKDFNMDSKHHGFFASESEEESPFEDEFVG</sequence>
<proteinExistence type="predicted"/>
<reference evidence="3 4" key="1">
    <citation type="journal article" date="2018" name="Mol. Plant">
        <title>The genome of Artemisia annua provides insight into the evolution of Asteraceae family and artemisinin biosynthesis.</title>
        <authorList>
            <person name="Shen Q."/>
            <person name="Zhang L."/>
            <person name="Liao Z."/>
            <person name="Wang S."/>
            <person name="Yan T."/>
            <person name="Shi P."/>
            <person name="Liu M."/>
            <person name="Fu X."/>
            <person name="Pan Q."/>
            <person name="Wang Y."/>
            <person name="Lv Z."/>
            <person name="Lu X."/>
            <person name="Zhang F."/>
            <person name="Jiang W."/>
            <person name="Ma Y."/>
            <person name="Chen M."/>
            <person name="Hao X."/>
            <person name="Li L."/>
            <person name="Tang Y."/>
            <person name="Lv G."/>
            <person name="Zhou Y."/>
            <person name="Sun X."/>
            <person name="Brodelius P.E."/>
            <person name="Rose J.K.C."/>
            <person name="Tang K."/>
        </authorList>
    </citation>
    <scope>NUCLEOTIDE SEQUENCE [LARGE SCALE GENOMIC DNA]</scope>
    <source>
        <strain evidence="4">cv. Huhao1</strain>
        <tissue evidence="3">Leaf</tissue>
    </source>
</reference>
<dbReference type="InterPro" id="IPR024752">
    <property type="entry name" value="Myb/SANT-like_dom"/>
</dbReference>
<dbReference type="Pfam" id="PF12776">
    <property type="entry name" value="Myb_DNA-bind_3"/>
    <property type="match status" value="1"/>
</dbReference>
<dbReference type="PANTHER" id="PTHR31704">
    <property type="entry name" value="MYB/SANT-LIKE DNA-BINDING DOMAIN PROTEIN-RELATED"/>
    <property type="match status" value="1"/>
</dbReference>
<dbReference type="EMBL" id="PKPP01002101">
    <property type="protein sequence ID" value="PWA77610.1"/>
    <property type="molecule type" value="Genomic_DNA"/>
</dbReference>
<comment type="caution">
    <text evidence="3">The sequence shown here is derived from an EMBL/GenBank/DDBJ whole genome shotgun (WGS) entry which is preliminary data.</text>
</comment>
<evidence type="ECO:0000256" key="1">
    <source>
        <dbReference type="SAM" id="MobiDB-lite"/>
    </source>
</evidence>
<keyword evidence="4" id="KW-1185">Reference proteome</keyword>
<evidence type="ECO:0000259" key="2">
    <source>
        <dbReference type="Pfam" id="PF12776"/>
    </source>
</evidence>